<feature type="binding site" evidence="17">
    <location>
        <position position="423"/>
    </location>
    <ligand>
        <name>(6S)-NADPHX</name>
        <dbReference type="ChEBI" id="CHEBI:64076"/>
    </ligand>
</feature>
<dbReference type="Pfam" id="PF03853">
    <property type="entry name" value="YjeF_N"/>
    <property type="match status" value="1"/>
</dbReference>
<evidence type="ECO:0000259" key="21">
    <source>
        <dbReference type="PROSITE" id="PS51385"/>
    </source>
</evidence>
<comment type="catalytic activity">
    <reaction evidence="1 18 19">
        <text>(6R)-NADHX = (6S)-NADHX</text>
        <dbReference type="Rhea" id="RHEA:32215"/>
        <dbReference type="ChEBI" id="CHEBI:64074"/>
        <dbReference type="ChEBI" id="CHEBI:64075"/>
        <dbReference type="EC" id="5.1.99.6"/>
    </reaction>
</comment>
<feature type="binding site" evidence="17">
    <location>
        <begin position="395"/>
        <end position="399"/>
    </location>
    <ligand>
        <name>AMP</name>
        <dbReference type="ChEBI" id="CHEBI:456215"/>
    </ligand>
</feature>
<dbReference type="SUPFAM" id="SSF53613">
    <property type="entry name" value="Ribokinase-like"/>
    <property type="match status" value="1"/>
</dbReference>
<dbReference type="PROSITE" id="PS51383">
    <property type="entry name" value="YJEF_C_3"/>
    <property type="match status" value="1"/>
</dbReference>
<feature type="binding site" evidence="17">
    <location>
        <position position="422"/>
    </location>
    <ligand>
        <name>AMP</name>
        <dbReference type="ChEBI" id="CHEBI:456215"/>
    </ligand>
</feature>
<dbReference type="NCBIfam" id="TIGR00197">
    <property type="entry name" value="yjeF_nterm"/>
    <property type="match status" value="1"/>
</dbReference>
<reference evidence="22 23" key="1">
    <citation type="journal article" date="2019" name="Sci. Rep.">
        <title>Sulfobacillus thermotolerans: new insights into resistance and metabolic capacities of acidophilic chemolithotrophs.</title>
        <authorList>
            <person name="Panyushkina A.E."/>
            <person name="Babenko V.V."/>
            <person name="Nikitina A.S."/>
            <person name="Selezneva O.V."/>
            <person name="Tsaplina I.A."/>
            <person name="Letarova M.A."/>
            <person name="Kostryukova E.S."/>
            <person name="Letarov A.V."/>
        </authorList>
    </citation>
    <scope>NUCLEOTIDE SEQUENCE [LARGE SCALE GENOMIC DNA]</scope>
    <source>
        <strain evidence="22 23">Kr1</strain>
    </source>
</reference>
<dbReference type="PROSITE" id="PS51385">
    <property type="entry name" value="YJEF_N"/>
    <property type="match status" value="1"/>
</dbReference>
<dbReference type="EC" id="4.2.1.136" evidence="19"/>
<feature type="binding site" evidence="18">
    <location>
        <begin position="53"/>
        <end position="57"/>
    </location>
    <ligand>
        <name>(6S)-NADPHX</name>
        <dbReference type="ChEBI" id="CHEBI:64076"/>
    </ligand>
</feature>
<evidence type="ECO:0000256" key="14">
    <source>
        <dbReference type="ARBA" id="ARBA00025153"/>
    </source>
</evidence>
<evidence type="ECO:0000256" key="11">
    <source>
        <dbReference type="ARBA" id="ARBA00023235"/>
    </source>
</evidence>
<evidence type="ECO:0000256" key="7">
    <source>
        <dbReference type="ARBA" id="ARBA00022840"/>
    </source>
</evidence>
<evidence type="ECO:0000256" key="17">
    <source>
        <dbReference type="HAMAP-Rule" id="MF_01965"/>
    </source>
</evidence>
<evidence type="ECO:0000259" key="20">
    <source>
        <dbReference type="PROSITE" id="PS51383"/>
    </source>
</evidence>
<dbReference type="HAMAP" id="MF_01966">
    <property type="entry name" value="NADHX_epimerase"/>
    <property type="match status" value="1"/>
</dbReference>
<evidence type="ECO:0000256" key="16">
    <source>
        <dbReference type="ARBA" id="ARBA00049209"/>
    </source>
</evidence>
<dbReference type="EMBL" id="CP019454">
    <property type="protein sequence ID" value="AUW95489.1"/>
    <property type="molecule type" value="Genomic_DNA"/>
</dbReference>
<evidence type="ECO:0000256" key="9">
    <source>
        <dbReference type="ARBA" id="ARBA00022958"/>
    </source>
</evidence>
<protein>
    <recommendedName>
        <fullName evidence="19">Bifunctional NAD(P)H-hydrate repair enzyme</fullName>
    </recommendedName>
    <alternativeName>
        <fullName evidence="19">Nicotinamide nucleotide repair protein</fullName>
    </alternativeName>
    <domain>
        <recommendedName>
            <fullName evidence="19">ADP-dependent (S)-NAD(P)H-hydrate dehydratase</fullName>
            <ecNumber evidence="19">4.2.1.136</ecNumber>
        </recommendedName>
        <alternativeName>
            <fullName evidence="19">ADP-dependent NAD(P)HX dehydratase</fullName>
        </alternativeName>
    </domain>
    <domain>
        <recommendedName>
            <fullName evidence="19">NAD(P)H-hydrate epimerase</fullName>
            <ecNumber evidence="19">5.1.99.6</ecNumber>
        </recommendedName>
    </domain>
</protein>
<evidence type="ECO:0000256" key="10">
    <source>
        <dbReference type="ARBA" id="ARBA00023027"/>
    </source>
</evidence>
<dbReference type="PROSITE" id="PS01050">
    <property type="entry name" value="YJEF_C_2"/>
    <property type="match status" value="1"/>
</dbReference>
<comment type="similarity">
    <text evidence="18">Belongs to the NnrE/AIBP family.</text>
</comment>
<sequence>MWSVEEARHYDRRAQDFGVGFLSLMEVAGAKAAARWVTQLPKGRGLVLAGPGHNGGDALVVARYLARDHDTDVCFPLVEPQFAGAKGLKQAAIAHGARVVEVDDVIPSVAHYAWVVDGIFGTGFHGNLDPTVAQIFESISAAGTAMYVLDILSGVDADSGAYQGPPLAIASTVTFGGAKWGHFGYPGALYTGPLTIADIGLEWPTNGDGWISPKWAYDHRPALAVGAHKYQRGRVAVVGGSVAMTGAPVMAGMAALRAGAGLVQLIVPHKARRRMAVPEPLMVWPSTGRGLLTTQDLEQLMRADVIIFGPGMGRETGVLALEQVVGLGKPLIVDADGLYWLAKRPDLRLPARSLLTPHSGEMGMLLGISAAVVDHNRVSAFHQAYRRYQTTLVLKGLYTLTGDAQILVNTANTPALATAGSGDVLSGIVAGILASAPQMSSAQAAALATYVHGWSGIHAARHHGRSVVATDLIECLGQAWHSVETEEEPPQLPQWI</sequence>
<dbReference type="Gene3D" id="3.40.50.10260">
    <property type="entry name" value="YjeF N-terminal domain"/>
    <property type="match status" value="1"/>
</dbReference>
<dbReference type="InterPro" id="IPR036652">
    <property type="entry name" value="YjeF_N_dom_sf"/>
</dbReference>
<evidence type="ECO:0000256" key="8">
    <source>
        <dbReference type="ARBA" id="ARBA00022857"/>
    </source>
</evidence>
<dbReference type="EC" id="5.1.99.6" evidence="19"/>
<dbReference type="InterPro" id="IPR030677">
    <property type="entry name" value="Nnr"/>
</dbReference>
<gene>
    <name evidence="17" type="primary">nnrD</name>
    <name evidence="18" type="synonym">nnrE</name>
    <name evidence="22" type="ORF">BXT84_08490</name>
</gene>
<feature type="domain" description="YjeF N-terminal" evidence="21">
    <location>
        <begin position="7"/>
        <end position="207"/>
    </location>
</feature>
<feature type="binding site" evidence="18">
    <location>
        <begin position="121"/>
        <end position="127"/>
    </location>
    <ligand>
        <name>(6S)-NADPHX</name>
        <dbReference type="ChEBI" id="CHEBI:64076"/>
    </ligand>
</feature>
<feature type="binding site" evidence="18">
    <location>
        <position position="117"/>
    </location>
    <ligand>
        <name>K(+)</name>
        <dbReference type="ChEBI" id="CHEBI:29103"/>
    </ligand>
</feature>
<feature type="binding site" evidence="18">
    <location>
        <position position="150"/>
    </location>
    <ligand>
        <name>(6S)-NADPHX</name>
        <dbReference type="ChEBI" id="CHEBI:64076"/>
    </ligand>
</feature>
<evidence type="ECO:0000256" key="2">
    <source>
        <dbReference type="ARBA" id="ARBA00000909"/>
    </source>
</evidence>
<comment type="caution">
    <text evidence="18">Lacks conserved residue(s) required for the propagation of feature annotation.</text>
</comment>
<feature type="binding site" evidence="18">
    <location>
        <position position="153"/>
    </location>
    <ligand>
        <name>K(+)</name>
        <dbReference type="ChEBI" id="CHEBI:29103"/>
    </ligand>
</feature>
<comment type="subunit">
    <text evidence="17">Homotetramer.</text>
</comment>
<evidence type="ECO:0000313" key="22">
    <source>
        <dbReference type="EMBL" id="AUW95489.1"/>
    </source>
</evidence>
<organism evidence="22 23">
    <name type="scientific">Sulfobacillus thermotolerans</name>
    <dbReference type="NCBI Taxonomy" id="338644"/>
    <lineage>
        <taxon>Bacteria</taxon>
        <taxon>Bacillati</taxon>
        <taxon>Bacillota</taxon>
        <taxon>Clostridia</taxon>
        <taxon>Eubacteriales</taxon>
        <taxon>Clostridiales Family XVII. Incertae Sedis</taxon>
        <taxon>Sulfobacillus</taxon>
    </lineage>
</organism>
<feature type="binding site" evidence="17">
    <location>
        <position position="311"/>
    </location>
    <ligand>
        <name>(6S)-NADPHX</name>
        <dbReference type="ChEBI" id="CHEBI:64076"/>
    </ligand>
</feature>
<evidence type="ECO:0000313" key="23">
    <source>
        <dbReference type="Proteomes" id="UP000325292"/>
    </source>
</evidence>
<keyword evidence="12 17" id="KW-0456">Lyase</keyword>
<dbReference type="Gene3D" id="3.40.1190.20">
    <property type="match status" value="1"/>
</dbReference>
<comment type="similarity">
    <text evidence="17">Belongs to the NnrD/CARKD family.</text>
</comment>
<comment type="cofactor">
    <cofactor evidence="18 19">
        <name>K(+)</name>
        <dbReference type="ChEBI" id="CHEBI:29103"/>
    </cofactor>
    <text evidence="18 19">Binds 1 potassium ion per subunit.</text>
</comment>
<keyword evidence="13" id="KW-0511">Multifunctional enzyme</keyword>
<comment type="cofactor">
    <cofactor evidence="17">
        <name>Mg(2+)</name>
        <dbReference type="ChEBI" id="CHEBI:18420"/>
    </cofactor>
</comment>
<feature type="binding site" evidence="18">
    <location>
        <position position="54"/>
    </location>
    <ligand>
        <name>K(+)</name>
        <dbReference type="ChEBI" id="CHEBI:29103"/>
    </ligand>
</feature>
<comment type="catalytic activity">
    <reaction evidence="15 17 19">
        <text>(6S)-NADHX + ADP = AMP + phosphate + NADH + H(+)</text>
        <dbReference type="Rhea" id="RHEA:32223"/>
        <dbReference type="ChEBI" id="CHEBI:15378"/>
        <dbReference type="ChEBI" id="CHEBI:43474"/>
        <dbReference type="ChEBI" id="CHEBI:57945"/>
        <dbReference type="ChEBI" id="CHEBI:64074"/>
        <dbReference type="ChEBI" id="CHEBI:456215"/>
        <dbReference type="ChEBI" id="CHEBI:456216"/>
        <dbReference type="EC" id="4.2.1.136"/>
    </reaction>
</comment>
<accession>A0ABM6RVZ6</accession>
<dbReference type="SUPFAM" id="SSF64153">
    <property type="entry name" value="YjeF N-terminal domain-like"/>
    <property type="match status" value="1"/>
</dbReference>
<dbReference type="InterPro" id="IPR004443">
    <property type="entry name" value="YjeF_N_dom"/>
</dbReference>
<dbReference type="NCBIfam" id="TIGR00196">
    <property type="entry name" value="yjeF_cterm"/>
    <property type="match status" value="1"/>
</dbReference>
<keyword evidence="5 18" id="KW-0479">Metal-binding</keyword>
<evidence type="ECO:0000256" key="15">
    <source>
        <dbReference type="ARBA" id="ARBA00048238"/>
    </source>
</evidence>
<keyword evidence="9 18" id="KW-0630">Potassium</keyword>
<name>A0ABM6RVZ6_9FIRM</name>
<comment type="function">
    <text evidence="18">Catalyzes the epimerization of the S- and R-forms of NAD(P)HX, a damaged form of NAD(P)H that is a result of enzymatic or heat-dependent hydration. This is a prerequisite for the S-specific NAD(P)H-hydrate dehydratase to allow the repair of both epimers of NAD(P)HX.</text>
</comment>
<comment type="similarity">
    <text evidence="4 19">In the C-terminal section; belongs to the NnrD/CARKD family.</text>
</comment>
<dbReference type="HAMAP" id="MF_01965">
    <property type="entry name" value="NADHX_dehydratase"/>
    <property type="match status" value="1"/>
</dbReference>
<keyword evidence="7 17" id="KW-0067">ATP-binding</keyword>
<dbReference type="InterPro" id="IPR000631">
    <property type="entry name" value="CARKD"/>
</dbReference>
<dbReference type="InterPro" id="IPR029056">
    <property type="entry name" value="Ribokinase-like"/>
</dbReference>
<evidence type="ECO:0000256" key="6">
    <source>
        <dbReference type="ARBA" id="ARBA00022741"/>
    </source>
</evidence>
<dbReference type="PANTHER" id="PTHR12592">
    <property type="entry name" value="ATP-DEPENDENT (S)-NAD(P)H-HYDRATE DEHYDRATASE FAMILY MEMBER"/>
    <property type="match status" value="1"/>
</dbReference>
<evidence type="ECO:0000256" key="19">
    <source>
        <dbReference type="PIRNR" id="PIRNR017184"/>
    </source>
</evidence>
<keyword evidence="11 18" id="KW-0413">Isomerase</keyword>
<feature type="binding site" evidence="17">
    <location>
        <position position="358"/>
    </location>
    <ligand>
        <name>(6S)-NADPHX</name>
        <dbReference type="ChEBI" id="CHEBI:64076"/>
    </ligand>
</feature>
<feature type="binding site" evidence="17">
    <location>
        <position position="247"/>
    </location>
    <ligand>
        <name>(6S)-NADPHX</name>
        <dbReference type="ChEBI" id="CHEBI:64076"/>
    </ligand>
</feature>
<evidence type="ECO:0000256" key="12">
    <source>
        <dbReference type="ARBA" id="ARBA00023239"/>
    </source>
</evidence>
<keyword evidence="10 17" id="KW-0520">NAD</keyword>
<evidence type="ECO:0000256" key="1">
    <source>
        <dbReference type="ARBA" id="ARBA00000013"/>
    </source>
</evidence>
<dbReference type="CDD" id="cd01171">
    <property type="entry name" value="YXKO-related"/>
    <property type="match status" value="1"/>
</dbReference>
<evidence type="ECO:0000256" key="5">
    <source>
        <dbReference type="ARBA" id="ARBA00022723"/>
    </source>
</evidence>
<evidence type="ECO:0000256" key="4">
    <source>
        <dbReference type="ARBA" id="ARBA00009524"/>
    </source>
</evidence>
<keyword evidence="6 17" id="KW-0547">Nucleotide-binding</keyword>
<feature type="domain" description="YjeF C-terminal" evidence="20">
    <location>
        <begin position="212"/>
        <end position="483"/>
    </location>
</feature>
<comment type="catalytic activity">
    <reaction evidence="2 18 19">
        <text>(6R)-NADPHX = (6S)-NADPHX</text>
        <dbReference type="Rhea" id="RHEA:32227"/>
        <dbReference type="ChEBI" id="CHEBI:64076"/>
        <dbReference type="ChEBI" id="CHEBI:64077"/>
        <dbReference type="EC" id="5.1.99.6"/>
    </reaction>
</comment>
<keyword evidence="8 17" id="KW-0521">NADP</keyword>
<comment type="function">
    <text evidence="14 19">Bifunctional enzyme that catalyzes the epimerization of the S- and R-forms of NAD(P)HX and the dehydration of the S-form of NAD(P)HX at the expense of ADP, which is converted to AMP. This allows the repair of both epimers of NAD(P)HX, a damaged form of NAD(P)H that is a result of enzymatic or heat-dependent hydration.</text>
</comment>
<dbReference type="PIRSF" id="PIRSF017184">
    <property type="entry name" value="Nnr"/>
    <property type="match status" value="1"/>
</dbReference>
<dbReference type="PANTHER" id="PTHR12592:SF0">
    <property type="entry name" value="ATP-DEPENDENT (S)-NAD(P)H-HYDRATE DEHYDRATASE"/>
    <property type="match status" value="1"/>
</dbReference>
<comment type="catalytic activity">
    <reaction evidence="16 17 19">
        <text>(6S)-NADPHX + ADP = AMP + phosphate + NADPH + H(+)</text>
        <dbReference type="Rhea" id="RHEA:32235"/>
        <dbReference type="ChEBI" id="CHEBI:15378"/>
        <dbReference type="ChEBI" id="CHEBI:43474"/>
        <dbReference type="ChEBI" id="CHEBI:57783"/>
        <dbReference type="ChEBI" id="CHEBI:64076"/>
        <dbReference type="ChEBI" id="CHEBI:456215"/>
        <dbReference type="ChEBI" id="CHEBI:456216"/>
        <dbReference type="EC" id="4.2.1.136"/>
    </reaction>
</comment>
<comment type="similarity">
    <text evidence="3 19">In the N-terminal section; belongs to the NnrE/AIBP family.</text>
</comment>
<evidence type="ECO:0000256" key="13">
    <source>
        <dbReference type="ARBA" id="ARBA00023268"/>
    </source>
</evidence>
<dbReference type="InterPro" id="IPR017953">
    <property type="entry name" value="Carbohydrate_kinase_pred_CS"/>
</dbReference>
<keyword evidence="23" id="KW-1185">Reference proteome</keyword>
<proteinExistence type="inferred from homology"/>
<comment type="function">
    <text evidence="17">Catalyzes the dehydration of the S-form of NAD(P)HX at the expense of ADP, which is converted to AMP. Together with NAD(P)HX epimerase, which catalyzes the epimerization of the S- and R-forms, the enzyme allows the repair of both epimers of NAD(P)HX, a damaged form of NAD(P)H that is a result of enzymatic or heat-dependent hydration.</text>
</comment>
<evidence type="ECO:0000256" key="18">
    <source>
        <dbReference type="HAMAP-Rule" id="MF_01966"/>
    </source>
</evidence>
<evidence type="ECO:0000256" key="3">
    <source>
        <dbReference type="ARBA" id="ARBA00006001"/>
    </source>
</evidence>
<dbReference type="Proteomes" id="UP000325292">
    <property type="component" value="Chromosome"/>
</dbReference>
<dbReference type="Pfam" id="PF01256">
    <property type="entry name" value="Carb_kinase"/>
    <property type="match status" value="1"/>
</dbReference>